<gene>
    <name evidence="1" type="ORF">SDC9_205597</name>
</gene>
<accession>A0A645J2T3</accession>
<comment type="caution">
    <text evidence="1">The sequence shown here is derived from an EMBL/GenBank/DDBJ whole genome shotgun (WGS) entry which is preliminary data.</text>
</comment>
<reference evidence="1" key="1">
    <citation type="submission" date="2019-08" db="EMBL/GenBank/DDBJ databases">
        <authorList>
            <person name="Kucharzyk K."/>
            <person name="Murdoch R.W."/>
            <person name="Higgins S."/>
            <person name="Loffler F."/>
        </authorList>
    </citation>
    <scope>NUCLEOTIDE SEQUENCE</scope>
</reference>
<organism evidence="1">
    <name type="scientific">bioreactor metagenome</name>
    <dbReference type="NCBI Taxonomy" id="1076179"/>
    <lineage>
        <taxon>unclassified sequences</taxon>
        <taxon>metagenomes</taxon>
        <taxon>ecological metagenomes</taxon>
    </lineage>
</organism>
<dbReference type="EMBL" id="VSSQ01130019">
    <property type="protein sequence ID" value="MPN57901.1"/>
    <property type="molecule type" value="Genomic_DNA"/>
</dbReference>
<proteinExistence type="predicted"/>
<evidence type="ECO:0000313" key="1">
    <source>
        <dbReference type="EMBL" id="MPN57901.1"/>
    </source>
</evidence>
<name>A0A645J2T3_9ZZZZ</name>
<sequence>MGGVALFGHQQGIRAMAMFTEQYHEPLGNNAGNPLTQPDVGHELCACAIACEA</sequence>
<dbReference type="AlphaFoldDB" id="A0A645J2T3"/>
<protein>
    <submittedName>
        <fullName evidence="1">Uncharacterized protein</fullName>
    </submittedName>
</protein>